<dbReference type="InterPro" id="IPR017800">
    <property type="entry name" value="ADOP"/>
</dbReference>
<feature type="transmembrane region" description="Helical" evidence="7">
    <location>
        <begin position="422"/>
        <end position="444"/>
    </location>
</feature>
<evidence type="ECO:0000256" key="7">
    <source>
        <dbReference type="SAM" id="Phobius"/>
    </source>
</evidence>
<evidence type="ECO:0000256" key="6">
    <source>
        <dbReference type="ARBA" id="ARBA00038076"/>
    </source>
</evidence>
<feature type="transmembrane region" description="Helical" evidence="7">
    <location>
        <begin position="806"/>
        <end position="824"/>
    </location>
</feature>
<evidence type="ECO:0000256" key="2">
    <source>
        <dbReference type="ARBA" id="ARBA00022475"/>
    </source>
</evidence>
<evidence type="ECO:0000313" key="10">
    <source>
        <dbReference type="EMBL" id="ABJ85647.1"/>
    </source>
</evidence>
<dbReference type="HOGENOM" id="CLU_009433_1_0_0"/>
<dbReference type="EMBL" id="CP000473">
    <property type="protein sequence ID" value="ABJ85647.1"/>
    <property type="molecule type" value="Genomic_DNA"/>
</dbReference>
<accession>Q01XG8</accession>
<keyword evidence="2" id="KW-1003">Cell membrane</keyword>
<comment type="similarity">
    <text evidence="6">Belongs to the ABC-4 integral membrane protein family.</text>
</comment>
<evidence type="ECO:0000259" key="9">
    <source>
        <dbReference type="Pfam" id="PF12704"/>
    </source>
</evidence>
<sequence>MIRLFNWFRRASLERGLDRELQYHLDRRVADLTAAGIPEPEARRRVAVELGISQVREEVRDVWLTRWLRDFLYDLRFSARSFLRSPGFTAATLLSLALGIGPTTAIYSLVDQVILHALPIHDPARLVLVDWKGDQAVGGFGSYNLMSHPICRDLQQQTRFFDGVLCRAEIQVNLSAGGDPRPVAAEIVSGSYFPVLGVGPALGRVIEEPDDAAPGAGPVVVLSHDFWQSEFGGASDIVGRKVFVNQHPMTIVGVAAAAFHGVDVGAVPAFWIPASMYAEAIPGSADLLRQPTRWMQILARLRPELTPGQAQAGLQPWFKAWLQENTVRPGFPIITADRRRRYLGSSLQLTSAPQGHSSLRRSLSQPLWLLFAATGVLLGLACLNVAGLFLARGSARGREIGTRLALGASRGRIGRQLLADSILLALAGGILGVAVAPLAIRALIAFLPQDLAATALHGSLSLRLFAFAFLASLSAGLLSGLAPALQSGGGNLVSSLRERAGTGFGGVRLRKCVVTLQVAFSLILVIGAALFVRTLAGLLAKGPGFETSGVLSFAIAPVQNGYTPVDAGRLVRRVHEEIRTLPIARSSTAARWSFLNGGSWNNAMTIQSDRRIVTGDVNLNAIAPGFFSTLGIRILAGRDFDARDSRPAGEAGRRSVIVNEAFVKRYLDGRDPLGLRIGEGSGPDVKPDIVIVGVCAGFSYRGLRDDSEQAFFPMFEGDDAGATFYVNVRGAPEQAIPSIRQIVRQADPRLPVLWFRTLDDQVNRSLSTERLLAALSGTFGALALLLSLIGLYGVMSFVVTRRTREIGIRLALGATGGSAIRLILRDAVAMIAAGMAIALPCVAALGKIIQSQLFGVTATDPATVAAGVLILAAGALAAAFIPAWRASNVNPTDALRLE</sequence>
<feature type="transmembrane region" description="Helical" evidence="7">
    <location>
        <begin position="518"/>
        <end position="540"/>
    </location>
</feature>
<keyword evidence="4 7" id="KW-1133">Transmembrane helix</keyword>
<dbReference type="KEGG" id="sus:Acid_4688"/>
<feature type="transmembrane region" description="Helical" evidence="7">
    <location>
        <begin position="861"/>
        <end position="884"/>
    </location>
</feature>
<dbReference type="NCBIfam" id="TIGR03434">
    <property type="entry name" value="ADOP"/>
    <property type="match status" value="1"/>
</dbReference>
<dbReference type="InterPro" id="IPR025857">
    <property type="entry name" value="MacB_PCD"/>
</dbReference>
<dbReference type="GO" id="GO:0005886">
    <property type="term" value="C:plasma membrane"/>
    <property type="evidence" value="ECO:0007669"/>
    <property type="project" value="UniProtKB-SubCell"/>
</dbReference>
<dbReference type="InterPro" id="IPR003838">
    <property type="entry name" value="ABC3_permease_C"/>
</dbReference>
<dbReference type="GO" id="GO:0022857">
    <property type="term" value="F:transmembrane transporter activity"/>
    <property type="evidence" value="ECO:0007669"/>
    <property type="project" value="TreeGrafter"/>
</dbReference>
<keyword evidence="3 7" id="KW-0812">Transmembrane</keyword>
<dbReference type="STRING" id="234267.Acid_4688"/>
<feature type="domain" description="MacB-like periplasmic core" evidence="9">
    <location>
        <begin position="89"/>
        <end position="315"/>
    </location>
</feature>
<evidence type="ECO:0000259" key="8">
    <source>
        <dbReference type="Pfam" id="PF02687"/>
    </source>
</evidence>
<feature type="domain" description="ABC3 transporter permease C-terminal" evidence="8">
    <location>
        <begin position="778"/>
        <end position="891"/>
    </location>
</feature>
<evidence type="ECO:0000256" key="1">
    <source>
        <dbReference type="ARBA" id="ARBA00004651"/>
    </source>
</evidence>
<keyword evidence="5 7" id="KW-0472">Membrane</keyword>
<proteinExistence type="inferred from homology"/>
<feature type="transmembrane region" description="Helical" evidence="7">
    <location>
        <begin position="367"/>
        <end position="391"/>
    </location>
</feature>
<dbReference type="PANTHER" id="PTHR30572">
    <property type="entry name" value="MEMBRANE COMPONENT OF TRANSPORTER-RELATED"/>
    <property type="match status" value="1"/>
</dbReference>
<protein>
    <recommendedName>
        <fullName evidence="11">Permease</fullName>
    </recommendedName>
</protein>
<organism evidence="10">
    <name type="scientific">Solibacter usitatus (strain Ellin6076)</name>
    <dbReference type="NCBI Taxonomy" id="234267"/>
    <lineage>
        <taxon>Bacteria</taxon>
        <taxon>Pseudomonadati</taxon>
        <taxon>Acidobacteriota</taxon>
        <taxon>Terriglobia</taxon>
        <taxon>Bryobacterales</taxon>
        <taxon>Solibacteraceae</taxon>
        <taxon>Candidatus Solibacter</taxon>
    </lineage>
</organism>
<dbReference type="Pfam" id="PF12704">
    <property type="entry name" value="MacB_PCD"/>
    <property type="match status" value="1"/>
</dbReference>
<feature type="transmembrane region" description="Helical" evidence="7">
    <location>
        <begin position="771"/>
        <end position="794"/>
    </location>
</feature>
<dbReference type="InParanoid" id="Q01XG8"/>
<dbReference type="AlphaFoldDB" id="Q01XG8"/>
<dbReference type="eggNOG" id="COG0577">
    <property type="taxonomic scope" value="Bacteria"/>
</dbReference>
<evidence type="ECO:0000256" key="4">
    <source>
        <dbReference type="ARBA" id="ARBA00022989"/>
    </source>
</evidence>
<evidence type="ECO:0008006" key="11">
    <source>
        <dbReference type="Google" id="ProtNLM"/>
    </source>
</evidence>
<dbReference type="Pfam" id="PF02687">
    <property type="entry name" value="FtsX"/>
    <property type="match status" value="2"/>
</dbReference>
<reference evidence="10" key="1">
    <citation type="submission" date="2006-10" db="EMBL/GenBank/DDBJ databases">
        <title>Complete sequence of Solibacter usitatus Ellin6076.</title>
        <authorList>
            <consortium name="US DOE Joint Genome Institute"/>
            <person name="Copeland A."/>
            <person name="Lucas S."/>
            <person name="Lapidus A."/>
            <person name="Barry K."/>
            <person name="Detter J.C."/>
            <person name="Glavina del Rio T."/>
            <person name="Hammon N."/>
            <person name="Israni S."/>
            <person name="Dalin E."/>
            <person name="Tice H."/>
            <person name="Pitluck S."/>
            <person name="Thompson L.S."/>
            <person name="Brettin T."/>
            <person name="Bruce D."/>
            <person name="Han C."/>
            <person name="Tapia R."/>
            <person name="Gilna P."/>
            <person name="Schmutz J."/>
            <person name="Larimer F."/>
            <person name="Land M."/>
            <person name="Hauser L."/>
            <person name="Kyrpides N."/>
            <person name="Mikhailova N."/>
            <person name="Janssen P.H."/>
            <person name="Kuske C.R."/>
            <person name="Richardson P."/>
        </authorList>
    </citation>
    <scope>NUCLEOTIDE SEQUENCE</scope>
    <source>
        <strain evidence="10">Ellin6076</strain>
    </source>
</reference>
<name>Q01XG8_SOLUE</name>
<evidence type="ECO:0000256" key="5">
    <source>
        <dbReference type="ARBA" id="ARBA00023136"/>
    </source>
</evidence>
<dbReference type="PANTHER" id="PTHR30572:SF4">
    <property type="entry name" value="ABC TRANSPORTER PERMEASE YTRF"/>
    <property type="match status" value="1"/>
</dbReference>
<feature type="domain" description="ABC3 transporter permease C-terminal" evidence="8">
    <location>
        <begin position="373"/>
        <end position="487"/>
    </location>
</feature>
<evidence type="ECO:0000256" key="3">
    <source>
        <dbReference type="ARBA" id="ARBA00022692"/>
    </source>
</evidence>
<feature type="transmembrane region" description="Helical" evidence="7">
    <location>
        <begin position="830"/>
        <end position="849"/>
    </location>
</feature>
<dbReference type="InterPro" id="IPR050250">
    <property type="entry name" value="Macrolide_Exporter_MacB"/>
</dbReference>
<feature type="transmembrane region" description="Helical" evidence="7">
    <location>
        <begin position="464"/>
        <end position="485"/>
    </location>
</feature>
<dbReference type="NCBIfam" id="NF038403">
    <property type="entry name" value="perm_prefix_1"/>
    <property type="match status" value="1"/>
</dbReference>
<gene>
    <name evidence="10" type="ordered locus">Acid_4688</name>
</gene>
<dbReference type="InterPro" id="IPR047928">
    <property type="entry name" value="Perm_prefix_1"/>
</dbReference>
<comment type="subcellular location">
    <subcellularLocation>
        <location evidence="1">Cell membrane</location>
        <topology evidence="1">Multi-pass membrane protein</topology>
    </subcellularLocation>
</comment>